<evidence type="ECO:0000256" key="1">
    <source>
        <dbReference type="SAM" id="MobiDB-lite"/>
    </source>
</evidence>
<evidence type="ECO:0000313" key="2">
    <source>
        <dbReference type="EMBL" id="MBK1697019.1"/>
    </source>
</evidence>
<dbReference type="EMBL" id="NRRE01000020">
    <property type="protein sequence ID" value="MBK1697019.1"/>
    <property type="molecule type" value="Genomic_DNA"/>
</dbReference>
<protein>
    <submittedName>
        <fullName evidence="2">Uncharacterized protein</fullName>
    </submittedName>
</protein>
<proteinExistence type="predicted"/>
<reference evidence="2" key="1">
    <citation type="submission" date="2017-08" db="EMBL/GenBank/DDBJ databases">
        <authorList>
            <person name="Imhoff J.F."/>
            <person name="Rahn T."/>
            <person name="Kuenzel S."/>
            <person name="Neulinger S.C."/>
        </authorList>
    </citation>
    <scope>NUCLEOTIDE SEQUENCE</scope>
    <source>
        <strain evidence="2">DSM 9154</strain>
    </source>
</reference>
<comment type="caution">
    <text evidence="2">The sequence shown here is derived from an EMBL/GenBank/DDBJ whole genome shotgun (WGS) entry which is preliminary data.</text>
</comment>
<accession>A0A934V029</accession>
<gene>
    <name evidence="2" type="ORF">CKO21_07140</name>
</gene>
<dbReference type="AlphaFoldDB" id="A0A934V029"/>
<dbReference type="Proteomes" id="UP000778970">
    <property type="component" value="Unassembled WGS sequence"/>
</dbReference>
<feature type="region of interest" description="Disordered" evidence="1">
    <location>
        <begin position="34"/>
        <end position="81"/>
    </location>
</feature>
<keyword evidence="3" id="KW-1185">Reference proteome</keyword>
<sequence>MSAIAVTPVVAIQTGNQHVETVRIAGNNLMALEPAAHGRPASPNKSSECGDGGDDKRPDDILQHGDNNSRKRLGGDLHAGE</sequence>
<reference evidence="2" key="2">
    <citation type="journal article" date="2020" name="Microorganisms">
        <title>Osmotic Adaptation and Compatible Solute Biosynthesis of Phototrophic Bacteria as Revealed from Genome Analyses.</title>
        <authorList>
            <person name="Imhoff J.F."/>
            <person name="Rahn T."/>
            <person name="Kunzel S."/>
            <person name="Keller A."/>
            <person name="Neulinger S.C."/>
        </authorList>
    </citation>
    <scope>NUCLEOTIDE SEQUENCE</scope>
    <source>
        <strain evidence="2">DSM 9154</strain>
    </source>
</reference>
<feature type="compositionally biased region" description="Basic and acidic residues" evidence="1">
    <location>
        <begin position="53"/>
        <end position="81"/>
    </location>
</feature>
<evidence type="ECO:0000313" key="3">
    <source>
        <dbReference type="Proteomes" id="UP000778970"/>
    </source>
</evidence>
<organism evidence="2 3">
    <name type="scientific">Rhodovibrio salinarum</name>
    <dbReference type="NCBI Taxonomy" id="1087"/>
    <lineage>
        <taxon>Bacteria</taxon>
        <taxon>Pseudomonadati</taxon>
        <taxon>Pseudomonadota</taxon>
        <taxon>Alphaproteobacteria</taxon>
        <taxon>Rhodospirillales</taxon>
        <taxon>Rhodovibrionaceae</taxon>
        <taxon>Rhodovibrio</taxon>
    </lineage>
</organism>
<name>A0A934V029_9PROT</name>